<evidence type="ECO:0000313" key="2">
    <source>
        <dbReference type="Proteomes" id="UP000192276"/>
    </source>
</evidence>
<name>A0A1V9FJ35_9BACT</name>
<dbReference type="InterPro" id="IPR018775">
    <property type="entry name" value="RlaP"/>
</dbReference>
<accession>A0A1V9FJ35</accession>
<dbReference type="GO" id="GO:0016740">
    <property type="term" value="F:transferase activity"/>
    <property type="evidence" value="ECO:0007669"/>
    <property type="project" value="UniProtKB-KW"/>
</dbReference>
<proteinExistence type="predicted"/>
<protein>
    <submittedName>
        <fullName evidence="1">Nucleotidyltransferase</fullName>
    </submittedName>
</protein>
<dbReference type="STRING" id="550983.A4R26_02580"/>
<dbReference type="PANTHER" id="PTHR34817:SF2">
    <property type="entry name" value="NUCLEOTIDYLTRANSFERASE"/>
    <property type="match status" value="1"/>
</dbReference>
<keyword evidence="1" id="KW-0808">Transferase</keyword>
<keyword evidence="2" id="KW-1185">Reference proteome</keyword>
<reference evidence="2" key="1">
    <citation type="submission" date="2016-04" db="EMBL/GenBank/DDBJ databases">
        <authorList>
            <person name="Chen L."/>
            <person name="Zhuang W."/>
            <person name="Wang G."/>
        </authorList>
    </citation>
    <scope>NUCLEOTIDE SEQUENCE [LARGE SCALE GENOMIC DNA]</scope>
    <source>
        <strain evidence="2">208</strain>
    </source>
</reference>
<gene>
    <name evidence="1" type="ORF">A4R26_02580</name>
</gene>
<organism evidence="1 2">
    <name type="scientific">Niastella populi</name>
    <dbReference type="NCBI Taxonomy" id="550983"/>
    <lineage>
        <taxon>Bacteria</taxon>
        <taxon>Pseudomonadati</taxon>
        <taxon>Bacteroidota</taxon>
        <taxon>Chitinophagia</taxon>
        <taxon>Chitinophagales</taxon>
        <taxon>Chitinophagaceae</taxon>
        <taxon>Niastella</taxon>
    </lineage>
</organism>
<dbReference type="AlphaFoldDB" id="A0A1V9FJ35"/>
<dbReference type="Pfam" id="PF10127">
    <property type="entry name" value="RlaP"/>
    <property type="match status" value="1"/>
</dbReference>
<sequence>MTIKDIKGQGLLLFECISGSKAYGLNTATSDTDLKGVFYLPKAQFYGLDYTPQISNETSDEVYYELGRFVELLTKNNPNILEVLASPDDCILYRHPVMDMLPVNMFLSKLCKETFGGYALTQIKKARGFKKKIVNPVDEVRKSVLDFCFIMQGYRSVPLKEWLLQNNFVQEQCGLVSIAHTKGLYALFYDEKNLHRYRGIMSSELANEVSLSSIPKGEKEKAYLFFNLENYSSYCKDYKEYWEWVEKRNEHRYLGNVEHGKGYDAKNMMHTIRLLQVAEEILTQGRLNVKRFNRDELLSIKAGDRPYDDLLEMADSLMSRIEAAYFNSPLPEVPDKEKAELALIQMRETLYG</sequence>
<evidence type="ECO:0000313" key="1">
    <source>
        <dbReference type="EMBL" id="OQP58368.1"/>
    </source>
</evidence>
<dbReference type="PANTHER" id="PTHR34817">
    <property type="entry name" value="NUCLEOTIDYLTRANSFERASE"/>
    <property type="match status" value="1"/>
</dbReference>
<dbReference type="Proteomes" id="UP000192276">
    <property type="component" value="Unassembled WGS sequence"/>
</dbReference>
<dbReference type="OrthoDB" id="243791at2"/>
<dbReference type="EMBL" id="LWBP01000188">
    <property type="protein sequence ID" value="OQP58368.1"/>
    <property type="molecule type" value="Genomic_DNA"/>
</dbReference>
<dbReference type="RefSeq" id="WP_081165483.1">
    <property type="nucleotide sequence ID" value="NZ_LWBP01000188.1"/>
</dbReference>
<comment type="caution">
    <text evidence="1">The sequence shown here is derived from an EMBL/GenBank/DDBJ whole genome shotgun (WGS) entry which is preliminary data.</text>
</comment>